<dbReference type="SMART" id="SM00248">
    <property type="entry name" value="ANK"/>
    <property type="match status" value="6"/>
</dbReference>
<keyword evidence="2 3" id="KW-0040">ANK repeat</keyword>
<feature type="repeat" description="ANK" evidence="3">
    <location>
        <begin position="428"/>
        <end position="460"/>
    </location>
</feature>
<feature type="repeat" description="ANK" evidence="3">
    <location>
        <begin position="329"/>
        <end position="361"/>
    </location>
</feature>
<dbReference type="SUPFAM" id="SSF48403">
    <property type="entry name" value="Ankyrin repeat"/>
    <property type="match status" value="1"/>
</dbReference>
<dbReference type="GO" id="GO:0003723">
    <property type="term" value="F:RNA binding"/>
    <property type="evidence" value="ECO:0007669"/>
    <property type="project" value="TreeGrafter"/>
</dbReference>
<dbReference type="PROSITE" id="PS50088">
    <property type="entry name" value="ANK_REPEAT"/>
    <property type="match status" value="5"/>
</dbReference>
<keyword evidence="1" id="KW-0677">Repeat</keyword>
<evidence type="ECO:0000256" key="3">
    <source>
        <dbReference type="PROSITE-ProRule" id="PRU00023"/>
    </source>
</evidence>
<dbReference type="PROSITE" id="PS50297">
    <property type="entry name" value="ANK_REP_REGION"/>
    <property type="match status" value="4"/>
</dbReference>
<proteinExistence type="predicted"/>
<feature type="repeat" description="ANK" evidence="3">
    <location>
        <begin position="395"/>
        <end position="427"/>
    </location>
</feature>
<organism evidence="4">
    <name type="scientific">Amphimedon queenslandica</name>
    <name type="common">Sponge</name>
    <dbReference type="NCBI Taxonomy" id="400682"/>
    <lineage>
        <taxon>Eukaryota</taxon>
        <taxon>Metazoa</taxon>
        <taxon>Porifera</taxon>
        <taxon>Demospongiae</taxon>
        <taxon>Heteroscleromorpha</taxon>
        <taxon>Haplosclerida</taxon>
        <taxon>Niphatidae</taxon>
        <taxon>Amphimedon</taxon>
    </lineage>
</organism>
<dbReference type="Gene3D" id="1.25.40.20">
    <property type="entry name" value="Ankyrin repeat-containing domain"/>
    <property type="match status" value="2"/>
</dbReference>
<evidence type="ECO:0000256" key="1">
    <source>
        <dbReference type="ARBA" id="ARBA00022737"/>
    </source>
</evidence>
<sequence>MTKTIHTLIGGTYHDITKPFRIIASEKKVYKSLDDLYQRFSNLTTIFETNLEEKFNHNSQLATDVSKWLVVHMEWEHSSVNNNLDDILKKIRPYYDFIDCKLLLDMSKKFLPYVTFTDDGVTYILVDELHSHTLMSKRLCTSNAVSDLRKILQEHFKPFDRNMDDFPCIHIHLQTFWNHTSIRGLYKLIEKFLPQKYKQSIIEYIEIFPGSVIIKLHILDFTAASLILYTRRKLKFMRLIGIFSLYINDHPVLQEDENMNFTFELALLEAVTAGNNEAVEFLLQLETVNIDHTNEEGKTALMLACERGHEDIVHSLLIAGANVNIQDNKGWTALMMASKYNHISIIHMLLQANANPHLKASAGSNAVIIASYVGNYEVVQLLISKGVDYKYQREDGVNALMVACMNGHTQIVKLLLNEQVDPNAQNKHGYTALMAASFNGHYKIVQLLLEWKTDPTIKSNESKTALSYATTEEISYQISVVQEDFL</sequence>
<dbReference type="InterPro" id="IPR002110">
    <property type="entry name" value="Ankyrin_rpt"/>
</dbReference>
<dbReference type="Pfam" id="PF12796">
    <property type="entry name" value="Ank_2"/>
    <property type="match status" value="2"/>
</dbReference>
<dbReference type="InParanoid" id="A0A1X7TSM0"/>
<dbReference type="GO" id="GO:0006396">
    <property type="term" value="P:RNA processing"/>
    <property type="evidence" value="ECO:0007669"/>
    <property type="project" value="TreeGrafter"/>
</dbReference>
<dbReference type="GO" id="GO:0004540">
    <property type="term" value="F:RNA nuclease activity"/>
    <property type="evidence" value="ECO:0007669"/>
    <property type="project" value="TreeGrafter"/>
</dbReference>
<feature type="repeat" description="ANK" evidence="3">
    <location>
        <begin position="362"/>
        <end position="394"/>
    </location>
</feature>
<accession>A0A1X7TSM0</accession>
<dbReference type="EnsemblMetazoa" id="Aqu2.1.17959_001">
    <property type="protein sequence ID" value="Aqu2.1.17959_001"/>
    <property type="gene ID" value="Aqu2.1.17959"/>
</dbReference>
<evidence type="ECO:0000256" key="2">
    <source>
        <dbReference type="ARBA" id="ARBA00023043"/>
    </source>
</evidence>
<reference evidence="4" key="1">
    <citation type="submission" date="2017-05" db="UniProtKB">
        <authorList>
            <consortium name="EnsemblMetazoa"/>
        </authorList>
    </citation>
    <scope>IDENTIFICATION</scope>
</reference>
<dbReference type="PANTHER" id="PTHR24141">
    <property type="entry name" value="2-5A-DEPENDENT RIBONUCLEASE"/>
    <property type="match status" value="1"/>
</dbReference>
<protein>
    <submittedName>
        <fullName evidence="4">Uncharacterized protein</fullName>
    </submittedName>
</protein>
<name>A0A1X7TSM0_AMPQE</name>
<dbReference type="eggNOG" id="KOG0504">
    <property type="taxonomic scope" value="Eukaryota"/>
</dbReference>
<feature type="repeat" description="ANK" evidence="3">
    <location>
        <begin position="296"/>
        <end position="328"/>
    </location>
</feature>
<dbReference type="InterPro" id="IPR036770">
    <property type="entry name" value="Ankyrin_rpt-contain_sf"/>
</dbReference>
<dbReference type="AlphaFoldDB" id="A0A1X7TSM0"/>
<dbReference type="PANTHER" id="PTHR24141:SF1">
    <property type="entry name" value="2-5A-DEPENDENT RIBONUCLEASE"/>
    <property type="match status" value="1"/>
</dbReference>
<dbReference type="OrthoDB" id="2384350at2759"/>
<evidence type="ECO:0000313" key="4">
    <source>
        <dbReference type="EnsemblMetazoa" id="Aqu2.1.17959_001"/>
    </source>
</evidence>